<dbReference type="PANTHER" id="PTHR45774">
    <property type="entry name" value="BTB/POZ DOMAIN-CONTAINING"/>
    <property type="match status" value="1"/>
</dbReference>
<dbReference type="EMBL" id="JBICBT010000591">
    <property type="protein sequence ID" value="KAL3108375.1"/>
    <property type="molecule type" value="Genomic_DNA"/>
</dbReference>
<dbReference type="AlphaFoldDB" id="A0ABD2KZH4"/>
<comment type="caution">
    <text evidence="2">The sequence shown here is derived from an EMBL/GenBank/DDBJ whole genome shotgun (WGS) entry which is preliminary data.</text>
</comment>
<evidence type="ECO:0000313" key="2">
    <source>
        <dbReference type="EMBL" id="KAL3108375.1"/>
    </source>
</evidence>
<dbReference type="Gene3D" id="3.30.710.10">
    <property type="entry name" value="Potassium Channel Kv1.1, Chain A"/>
    <property type="match status" value="1"/>
</dbReference>
<accession>A0ABD2KZH4</accession>
<evidence type="ECO:0000259" key="1">
    <source>
        <dbReference type="PROSITE" id="PS50097"/>
    </source>
</evidence>
<dbReference type="CDD" id="cd00121">
    <property type="entry name" value="MATH"/>
    <property type="match status" value="1"/>
</dbReference>
<dbReference type="InterPro" id="IPR008974">
    <property type="entry name" value="TRAF-like"/>
</dbReference>
<dbReference type="PANTHER" id="PTHR45774:SF3">
    <property type="entry name" value="BTB (POZ) DOMAIN-CONTAINING 2B-RELATED"/>
    <property type="match status" value="1"/>
</dbReference>
<dbReference type="Gene3D" id="2.60.210.10">
    <property type="entry name" value="Apoptosis, Tumor Necrosis Factor Receptor Associated Protein 2, Chain A"/>
    <property type="match status" value="1"/>
</dbReference>
<dbReference type="SUPFAM" id="SSF54695">
    <property type="entry name" value="POZ domain"/>
    <property type="match status" value="1"/>
</dbReference>
<proteinExistence type="predicted"/>
<dbReference type="Proteomes" id="UP001620626">
    <property type="component" value="Unassembled WGS sequence"/>
</dbReference>
<organism evidence="2 3">
    <name type="scientific">Heterodera trifolii</name>
    <dbReference type="NCBI Taxonomy" id="157864"/>
    <lineage>
        <taxon>Eukaryota</taxon>
        <taxon>Metazoa</taxon>
        <taxon>Ecdysozoa</taxon>
        <taxon>Nematoda</taxon>
        <taxon>Chromadorea</taxon>
        <taxon>Rhabditida</taxon>
        <taxon>Tylenchina</taxon>
        <taxon>Tylenchomorpha</taxon>
        <taxon>Tylenchoidea</taxon>
        <taxon>Heteroderidae</taxon>
        <taxon>Heteroderinae</taxon>
        <taxon>Heterodera</taxon>
    </lineage>
</organism>
<dbReference type="Pfam" id="PF00651">
    <property type="entry name" value="BTB"/>
    <property type="match status" value="1"/>
</dbReference>
<gene>
    <name evidence="2" type="ORF">niasHT_014524</name>
</gene>
<name>A0ABD2KZH4_9BILA</name>
<evidence type="ECO:0000313" key="3">
    <source>
        <dbReference type="Proteomes" id="UP001620626"/>
    </source>
</evidence>
<sequence>MLVSAHKLILKHASDVFEAMFRFDAKKEKAEFASANCPVEVPDVEAAAFKVMLSFIYTEELSELNGDNSMEVLYAVPSGVLTTDEVIGVEKYNSQPNFDRISKQCMLHFQCQEQIWTDGTLLMDIEKMSEFAQEFIGSYRRSETVQIKGFPLQILAQLSPKNGNIYNEKWLAIFLVCDVKEDKKWSCKCSVTVRIE</sequence>
<feature type="domain" description="BTB" evidence="1">
    <location>
        <begin position="1"/>
        <end position="65"/>
    </location>
</feature>
<dbReference type="InterPro" id="IPR011333">
    <property type="entry name" value="SKP1/BTB/POZ_sf"/>
</dbReference>
<dbReference type="InterPro" id="IPR002083">
    <property type="entry name" value="MATH/TRAF_dom"/>
</dbReference>
<dbReference type="PROSITE" id="PS50097">
    <property type="entry name" value="BTB"/>
    <property type="match status" value="1"/>
</dbReference>
<keyword evidence="3" id="KW-1185">Reference proteome</keyword>
<reference evidence="2 3" key="1">
    <citation type="submission" date="2024-10" db="EMBL/GenBank/DDBJ databases">
        <authorList>
            <person name="Kim D."/>
        </authorList>
    </citation>
    <scope>NUCLEOTIDE SEQUENCE [LARGE SCALE GENOMIC DNA]</scope>
    <source>
        <strain evidence="2">BH-2024</strain>
    </source>
</reference>
<dbReference type="InterPro" id="IPR000210">
    <property type="entry name" value="BTB/POZ_dom"/>
</dbReference>
<protein>
    <recommendedName>
        <fullName evidence="1">BTB domain-containing protein</fullName>
    </recommendedName>
</protein>